<keyword evidence="6 8" id="KW-0472">Membrane</keyword>
<dbReference type="eggNOG" id="COG0591">
    <property type="taxonomic scope" value="Bacteria"/>
</dbReference>
<evidence type="ECO:0000256" key="8">
    <source>
        <dbReference type="SAM" id="Phobius"/>
    </source>
</evidence>
<feature type="transmembrane region" description="Helical" evidence="8">
    <location>
        <begin position="287"/>
        <end position="307"/>
    </location>
</feature>
<dbReference type="STRING" id="401053.AciPR4_2742"/>
<evidence type="ECO:0000256" key="4">
    <source>
        <dbReference type="ARBA" id="ARBA00022692"/>
    </source>
</evidence>
<dbReference type="KEGG" id="tsa:AciPR4_2742"/>
<evidence type="ECO:0000256" key="5">
    <source>
        <dbReference type="ARBA" id="ARBA00022989"/>
    </source>
</evidence>
<name>E8V2P1_TERSS</name>
<keyword evidence="3" id="KW-0813">Transport</keyword>
<dbReference type="EMBL" id="CP002467">
    <property type="protein sequence ID" value="ADV83516.1"/>
    <property type="molecule type" value="Genomic_DNA"/>
</dbReference>
<evidence type="ECO:0000256" key="7">
    <source>
        <dbReference type="RuleBase" id="RU362091"/>
    </source>
</evidence>
<feature type="transmembrane region" description="Helical" evidence="8">
    <location>
        <begin position="471"/>
        <end position="492"/>
    </location>
</feature>
<feature type="transmembrane region" description="Helical" evidence="8">
    <location>
        <begin position="319"/>
        <end position="339"/>
    </location>
</feature>
<keyword evidence="5 8" id="KW-1133">Transmembrane helix</keyword>
<dbReference type="InterPro" id="IPR050277">
    <property type="entry name" value="Sodium:Solute_Symporter"/>
</dbReference>
<dbReference type="HOGENOM" id="CLU_018808_12_0_0"/>
<dbReference type="AlphaFoldDB" id="E8V2P1"/>
<dbReference type="CDD" id="cd11477">
    <property type="entry name" value="SLC5sbd_u1"/>
    <property type="match status" value="1"/>
</dbReference>
<feature type="transmembrane region" description="Helical" evidence="8">
    <location>
        <begin position="136"/>
        <end position="162"/>
    </location>
</feature>
<comment type="subcellular location">
    <subcellularLocation>
        <location evidence="1">Membrane</location>
        <topology evidence="1">Multi-pass membrane protein</topology>
    </subcellularLocation>
</comment>
<feature type="transmembrane region" description="Helical" evidence="8">
    <location>
        <begin position="378"/>
        <end position="398"/>
    </location>
</feature>
<organism evidence="9 10">
    <name type="scientific">Terriglobus saanensis (strain ATCC BAA-1853 / DSM 23119 / SP1PR4)</name>
    <dbReference type="NCBI Taxonomy" id="401053"/>
    <lineage>
        <taxon>Bacteria</taxon>
        <taxon>Pseudomonadati</taxon>
        <taxon>Acidobacteriota</taxon>
        <taxon>Terriglobia</taxon>
        <taxon>Terriglobales</taxon>
        <taxon>Acidobacteriaceae</taxon>
        <taxon>Terriglobus</taxon>
    </lineage>
</organism>
<feature type="transmembrane region" description="Helical" evidence="8">
    <location>
        <begin position="17"/>
        <end position="36"/>
    </location>
</feature>
<dbReference type="GO" id="GO:0005886">
    <property type="term" value="C:plasma membrane"/>
    <property type="evidence" value="ECO:0007669"/>
    <property type="project" value="TreeGrafter"/>
</dbReference>
<feature type="transmembrane region" description="Helical" evidence="8">
    <location>
        <begin position="437"/>
        <end position="456"/>
    </location>
</feature>
<gene>
    <name evidence="9" type="ordered locus">AciPR4_2742</name>
</gene>
<evidence type="ECO:0000313" key="9">
    <source>
        <dbReference type="EMBL" id="ADV83516.1"/>
    </source>
</evidence>
<protein>
    <submittedName>
        <fullName evidence="9">Na+/solute symporter</fullName>
    </submittedName>
</protein>
<evidence type="ECO:0000256" key="2">
    <source>
        <dbReference type="ARBA" id="ARBA00006434"/>
    </source>
</evidence>
<comment type="similarity">
    <text evidence="2 7">Belongs to the sodium:solute symporter (SSF) (TC 2.A.21) family.</text>
</comment>
<evidence type="ECO:0000256" key="1">
    <source>
        <dbReference type="ARBA" id="ARBA00004141"/>
    </source>
</evidence>
<evidence type="ECO:0000256" key="3">
    <source>
        <dbReference type="ARBA" id="ARBA00022448"/>
    </source>
</evidence>
<evidence type="ECO:0000313" key="10">
    <source>
        <dbReference type="Proteomes" id="UP000006844"/>
    </source>
</evidence>
<dbReference type="InterPro" id="IPR001734">
    <property type="entry name" value="Na/solute_symporter"/>
</dbReference>
<feature type="transmembrane region" description="Helical" evidence="8">
    <location>
        <begin position="56"/>
        <end position="80"/>
    </location>
</feature>
<dbReference type="Proteomes" id="UP000006844">
    <property type="component" value="Chromosome"/>
</dbReference>
<dbReference type="InterPro" id="IPR038377">
    <property type="entry name" value="Na/Glc_symporter_sf"/>
</dbReference>
<dbReference type="GO" id="GO:0022857">
    <property type="term" value="F:transmembrane transporter activity"/>
    <property type="evidence" value="ECO:0007669"/>
    <property type="project" value="InterPro"/>
</dbReference>
<keyword evidence="4 8" id="KW-0812">Transmembrane</keyword>
<evidence type="ECO:0000256" key="6">
    <source>
        <dbReference type="ARBA" id="ARBA00023136"/>
    </source>
</evidence>
<reference evidence="9 10" key="1">
    <citation type="journal article" date="2012" name="Stand. Genomic Sci.">
        <title>Complete genome sequence of Terriglobus saanensis type strain SP1PR4(T), an Acidobacteria from tundra soil.</title>
        <authorList>
            <person name="Rawat S.R."/>
            <person name="Mannisto M.K."/>
            <person name="Starovoytov V."/>
            <person name="Goodwin L."/>
            <person name="Nolan M."/>
            <person name="Hauser L."/>
            <person name="Land M."/>
            <person name="Davenport K.W."/>
            <person name="Woyke T."/>
            <person name="Haggblom M.M."/>
        </authorList>
    </citation>
    <scope>NUCLEOTIDE SEQUENCE</scope>
    <source>
        <strain evidence="10">ATCC BAA-1853 / DSM 23119 / SP1PR4</strain>
    </source>
</reference>
<dbReference type="PROSITE" id="PS50283">
    <property type="entry name" value="NA_SOLUT_SYMP_3"/>
    <property type="match status" value="1"/>
</dbReference>
<sequence>MKGYIHAPIESGPMGSLAWLVLGAYFVLMIGVGYWARKKVKTASDFFTAGGSMPWWLSGISHHMSGYSSAVFVGYAALAYTSGITVYFWWACSIALALIAGLGIFPAKWARMRQRLNVISPLEYLKIRYNLPTQQLLGWSGALLKIFDVGAKWSASAILLHAFANVPFFWGVVLTGGVTVVYSVMGGLWADALTDLSQFVIQLVAGISMLVAVLHRLGGVSSLWTMWKYLPANHVKPFHGDYTVAFAMTYFFVNLLSYNGGSWSLAQRFIASSTGKDARKSSLLSASLYLVWPPVLFFPMLAAPVIFPHLQDPSESYALLTKTLLPSGLIGLVLAGLFAHTMAMTSSDANAVSAVIVRDIVPVLRGGRDKLRDATQLLLGRVSTFCFLALSMILALFASHFGGVIGLVILWYGALIGPIAIPMLLGLLMPFRRSGPAAAIACWVMGAATFGLAKIFPPAQWLGMPSRYDNALAVGAPMLASFLTYVIVGYLAPLHSASSMYFLQTLQDDMPSTPLKPTPTENISIKKVKA</sequence>
<dbReference type="Gene3D" id="1.20.1730.10">
    <property type="entry name" value="Sodium/glucose cotransporter"/>
    <property type="match status" value="1"/>
</dbReference>
<feature type="transmembrane region" description="Helical" evidence="8">
    <location>
        <begin position="86"/>
        <end position="105"/>
    </location>
</feature>
<dbReference type="PANTHER" id="PTHR48086:SF7">
    <property type="entry name" value="SODIUM-SOLUTE SYMPORTER-RELATED"/>
    <property type="match status" value="1"/>
</dbReference>
<accession>E8V2P1</accession>
<dbReference type="PANTHER" id="PTHR48086">
    <property type="entry name" value="SODIUM/PROLINE SYMPORTER-RELATED"/>
    <property type="match status" value="1"/>
</dbReference>
<feature type="transmembrane region" description="Helical" evidence="8">
    <location>
        <begin position="168"/>
        <end position="190"/>
    </location>
</feature>
<keyword evidence="10" id="KW-1185">Reference proteome</keyword>
<feature type="transmembrane region" description="Helical" evidence="8">
    <location>
        <begin position="404"/>
        <end position="425"/>
    </location>
</feature>
<proteinExistence type="inferred from homology"/>
<feature type="transmembrane region" description="Helical" evidence="8">
    <location>
        <begin position="244"/>
        <end position="266"/>
    </location>
</feature>
<dbReference type="Pfam" id="PF00474">
    <property type="entry name" value="SSF"/>
    <property type="match status" value="1"/>
</dbReference>
<feature type="transmembrane region" description="Helical" evidence="8">
    <location>
        <begin position="199"/>
        <end position="224"/>
    </location>
</feature>